<feature type="region of interest" description="Disordered" evidence="1">
    <location>
        <begin position="1"/>
        <end position="27"/>
    </location>
</feature>
<sequence>MEAEEFIRRNPRDGCMPEPRVPGSGGEELALSCGESVDPQRLDLGMRSFECSCGETHAVVMDVHPPSRFVPEFLVEVLRETIETDDEFEEFGTPHVMGVMMEEFPEDVVTLDKSDDGTVGYGLLWVTDFDDRALHEIVVELLVELMEHAISHADSADAMTAFEEQMLEFDVAEFVEQYRDERDLETEHDRAI</sequence>
<accession>A0A897MV41</accession>
<proteinExistence type="predicted"/>
<dbReference type="AlphaFoldDB" id="A0A897MV41"/>
<gene>
    <name evidence="2" type="ORF">AArcS_2954</name>
</gene>
<feature type="compositionally biased region" description="Basic and acidic residues" evidence="1">
    <location>
        <begin position="1"/>
        <end position="12"/>
    </location>
</feature>
<organism evidence="2 3">
    <name type="scientific">Natranaeroarchaeum sulfidigenes</name>
    <dbReference type="NCBI Taxonomy" id="2784880"/>
    <lineage>
        <taxon>Archaea</taxon>
        <taxon>Methanobacteriati</taxon>
        <taxon>Methanobacteriota</taxon>
        <taxon>Stenosarchaea group</taxon>
        <taxon>Halobacteria</taxon>
        <taxon>Halobacteriales</taxon>
        <taxon>Natronoarchaeaceae</taxon>
        <taxon>Natranaeroarchaeum</taxon>
    </lineage>
</organism>
<name>A0A897MV41_9EURY</name>
<reference evidence="2" key="1">
    <citation type="submission" date="2020-11" db="EMBL/GenBank/DDBJ databases">
        <title>Carbohydrate-dependent, anaerobic sulfur respiration: A novel catabolism in halophilic archaea.</title>
        <authorList>
            <person name="Sorokin D.Y."/>
            <person name="Messina E."/>
            <person name="Smedile F."/>
            <person name="La Cono V."/>
            <person name="Hallsworth J.E."/>
            <person name="Yakimov M.M."/>
        </authorList>
    </citation>
    <scope>NUCLEOTIDE SEQUENCE</scope>
    <source>
        <strain evidence="2">AArc-S</strain>
    </source>
</reference>
<dbReference type="EMBL" id="CP064786">
    <property type="protein sequence ID" value="QSG04141.1"/>
    <property type="molecule type" value="Genomic_DNA"/>
</dbReference>
<evidence type="ECO:0000256" key="1">
    <source>
        <dbReference type="SAM" id="MobiDB-lite"/>
    </source>
</evidence>
<dbReference type="Pfam" id="PF19132">
    <property type="entry name" value="DUF5815"/>
    <property type="match status" value="1"/>
</dbReference>
<protein>
    <submittedName>
        <fullName evidence="2">Uncharacterized protein</fullName>
    </submittedName>
</protein>
<evidence type="ECO:0000313" key="3">
    <source>
        <dbReference type="Proteomes" id="UP000663586"/>
    </source>
</evidence>
<dbReference type="Proteomes" id="UP000663586">
    <property type="component" value="Chromosome"/>
</dbReference>
<evidence type="ECO:0000313" key="2">
    <source>
        <dbReference type="EMBL" id="QSG04141.1"/>
    </source>
</evidence>
<dbReference type="InterPro" id="IPR043853">
    <property type="entry name" value="DUF5815"/>
</dbReference>
<dbReference type="KEGG" id="hara:AArcS_2954"/>
<keyword evidence="3" id="KW-1185">Reference proteome</keyword>